<dbReference type="GO" id="GO:0016301">
    <property type="term" value="F:kinase activity"/>
    <property type="evidence" value="ECO:0007669"/>
    <property type="project" value="UniProtKB-KW"/>
</dbReference>
<dbReference type="PIRSF" id="PIRSF000538">
    <property type="entry name" value="GlpK"/>
    <property type="match status" value="1"/>
</dbReference>
<evidence type="ECO:0000313" key="6">
    <source>
        <dbReference type="EMBL" id="AEH50282.1"/>
    </source>
</evidence>
<feature type="domain" description="Carbohydrate kinase FGGY N-terminal" evidence="4">
    <location>
        <begin position="7"/>
        <end position="118"/>
    </location>
</feature>
<evidence type="ECO:0000256" key="3">
    <source>
        <dbReference type="ARBA" id="ARBA00022777"/>
    </source>
</evidence>
<keyword evidence="2" id="KW-0808">Transferase</keyword>
<dbReference type="Gene3D" id="3.30.420.40">
    <property type="match status" value="2"/>
</dbReference>
<evidence type="ECO:0000256" key="1">
    <source>
        <dbReference type="ARBA" id="ARBA00009156"/>
    </source>
</evidence>
<dbReference type="InterPro" id="IPR018484">
    <property type="entry name" value="FGGY_N"/>
</dbReference>
<keyword evidence="3 6" id="KW-0418">Kinase</keyword>
<sequence>MSSELFAAVDIGTTNVKLAFFDENGEKVFFCQQRCFSTPKDGVSEVKPEKWWATVVQCFHKADQQLRKKVVAICVTGQGPTTVLVSKSGSTVGNAITWMDKRGMEKLEQITSQGIDEQTAVGLSHLLVLNDLLQEEVFLLQPSDYIVFKLTGRLINASFPRRGYLPWYQEDLEKFRLHEKFLLPEFVPTGQIVSQLEKNVAKSLGLDHTVKVVAGAPDFAMALIGTATVEDGYLCDRGGTSQGVTLCSLVKPENKGLIVTPFMFGDLWKVSGVMNTTGAAYEWMSKNITRARLVELSKLLTVKRPTNLIFLPHLNGERSPYWNPKMKGVLFGLTLENDWKTLLVAVIEGVAFSIRQIMELMEESGCKVKAIRVTGGQALNDLWNQVKADVLNRQIEVPKIHDSELLGCAISCLSALTGEDIAELSKKSVKIEKKFYPVAQRQPDYERLYQLYKLLHERTMDLHEKL</sequence>
<dbReference type="PATRIC" id="fig|688269.3.peg.185"/>
<dbReference type="Proteomes" id="UP000006804">
    <property type="component" value="Chromosome"/>
</dbReference>
<name>F7YUZ8_9THEM</name>
<organism evidence="6 7">
    <name type="scientific">Pseudothermotoga thermarum DSM 5069</name>
    <dbReference type="NCBI Taxonomy" id="688269"/>
    <lineage>
        <taxon>Bacteria</taxon>
        <taxon>Thermotogati</taxon>
        <taxon>Thermotogota</taxon>
        <taxon>Thermotogae</taxon>
        <taxon>Thermotogales</taxon>
        <taxon>Thermotogaceae</taxon>
        <taxon>Pseudothermotoga</taxon>
    </lineage>
</organism>
<dbReference type="InterPro" id="IPR018485">
    <property type="entry name" value="FGGY_C"/>
</dbReference>
<dbReference type="InterPro" id="IPR000577">
    <property type="entry name" value="Carb_kinase_FGGY"/>
</dbReference>
<gene>
    <name evidence="6" type="ORF">Theth_0180</name>
</gene>
<keyword evidence="7" id="KW-1185">Reference proteome</keyword>
<dbReference type="PANTHER" id="PTHR43095:SF2">
    <property type="entry name" value="GLUCONOKINASE"/>
    <property type="match status" value="1"/>
</dbReference>
<dbReference type="EMBL" id="CP002351">
    <property type="protein sequence ID" value="AEH50282.1"/>
    <property type="molecule type" value="Genomic_DNA"/>
</dbReference>
<proteinExistence type="inferred from homology"/>
<dbReference type="eggNOG" id="COG1070">
    <property type="taxonomic scope" value="Bacteria"/>
</dbReference>
<evidence type="ECO:0000256" key="2">
    <source>
        <dbReference type="ARBA" id="ARBA00022679"/>
    </source>
</evidence>
<feature type="domain" description="Carbohydrate kinase FGGY C-terminal" evidence="5">
    <location>
        <begin position="239"/>
        <end position="415"/>
    </location>
</feature>
<dbReference type="Pfam" id="PF02782">
    <property type="entry name" value="FGGY_C"/>
    <property type="match status" value="1"/>
</dbReference>
<comment type="similarity">
    <text evidence="1">Belongs to the FGGY kinase family.</text>
</comment>
<evidence type="ECO:0000259" key="4">
    <source>
        <dbReference type="Pfam" id="PF00370"/>
    </source>
</evidence>
<dbReference type="OrthoDB" id="39631at2"/>
<evidence type="ECO:0000313" key="7">
    <source>
        <dbReference type="Proteomes" id="UP000006804"/>
    </source>
</evidence>
<accession>F7YUZ8</accession>
<dbReference type="STRING" id="688269.Theth_0180"/>
<reference evidence="6 7" key="1">
    <citation type="submission" date="2010-11" db="EMBL/GenBank/DDBJ databases">
        <title>The complete genome of Thermotoga thermarum DSM 5069.</title>
        <authorList>
            <consortium name="US DOE Joint Genome Institute (JGI-PGF)"/>
            <person name="Lucas S."/>
            <person name="Copeland A."/>
            <person name="Lapidus A."/>
            <person name="Bruce D."/>
            <person name="Goodwin L."/>
            <person name="Pitluck S."/>
            <person name="Kyrpides N."/>
            <person name="Mavromatis K."/>
            <person name="Ivanova N."/>
            <person name="Zeytun A."/>
            <person name="Brettin T."/>
            <person name="Detter J.C."/>
            <person name="Tapia R."/>
            <person name="Han C."/>
            <person name="Land M."/>
            <person name="Hauser L."/>
            <person name="Markowitz V."/>
            <person name="Cheng J.-F."/>
            <person name="Hugenholtz P."/>
            <person name="Woyke T."/>
            <person name="Wu D."/>
            <person name="Spring S."/>
            <person name="Schroeder M."/>
            <person name="Brambilla E."/>
            <person name="Klenk H.-P."/>
            <person name="Eisen J.A."/>
        </authorList>
    </citation>
    <scope>NUCLEOTIDE SEQUENCE [LARGE SCALE GENOMIC DNA]</scope>
    <source>
        <strain evidence="6 7">DSM 5069</strain>
    </source>
</reference>
<evidence type="ECO:0000259" key="5">
    <source>
        <dbReference type="Pfam" id="PF02782"/>
    </source>
</evidence>
<dbReference type="KEGG" id="tta:Theth_0180"/>
<dbReference type="SUPFAM" id="SSF53067">
    <property type="entry name" value="Actin-like ATPase domain"/>
    <property type="match status" value="2"/>
</dbReference>
<dbReference type="PANTHER" id="PTHR43095">
    <property type="entry name" value="SUGAR KINASE"/>
    <property type="match status" value="1"/>
</dbReference>
<dbReference type="GO" id="GO:0005975">
    <property type="term" value="P:carbohydrate metabolic process"/>
    <property type="evidence" value="ECO:0007669"/>
    <property type="project" value="InterPro"/>
</dbReference>
<dbReference type="RefSeq" id="WP_013931505.1">
    <property type="nucleotide sequence ID" value="NC_015707.1"/>
</dbReference>
<dbReference type="Pfam" id="PF00370">
    <property type="entry name" value="FGGY_N"/>
    <property type="match status" value="1"/>
</dbReference>
<protein>
    <submittedName>
        <fullName evidence="6">Carbohydrate kinase, FGGY</fullName>
    </submittedName>
</protein>
<dbReference type="AlphaFoldDB" id="F7YUZ8"/>
<dbReference type="InterPro" id="IPR043129">
    <property type="entry name" value="ATPase_NBD"/>
</dbReference>
<dbReference type="InterPro" id="IPR050406">
    <property type="entry name" value="FGGY_Carb_Kinase"/>
</dbReference>
<dbReference type="HOGENOM" id="CLU_009281_3_3_0"/>